<dbReference type="Pfam" id="PF07962">
    <property type="entry name" value="Swi3"/>
    <property type="match status" value="1"/>
</dbReference>
<evidence type="ECO:0000313" key="4">
    <source>
        <dbReference type="Proteomes" id="UP001530377"/>
    </source>
</evidence>
<reference evidence="3 4" key="1">
    <citation type="submission" date="2024-10" db="EMBL/GenBank/DDBJ databases">
        <title>Updated reference genomes for cyclostephanoid diatoms.</title>
        <authorList>
            <person name="Roberts W.R."/>
            <person name="Alverson A.J."/>
        </authorList>
    </citation>
    <scope>NUCLEOTIDE SEQUENCE [LARGE SCALE GENOMIC DNA]</scope>
    <source>
        <strain evidence="3 4">AJA228-03</strain>
    </source>
</reference>
<dbReference type="InterPro" id="IPR012923">
    <property type="entry name" value="Csm3"/>
</dbReference>
<name>A0ABD3R887_9STRA</name>
<comment type="caution">
    <text evidence="3">The sequence shown here is derived from an EMBL/GenBank/DDBJ whole genome shotgun (WGS) entry which is preliminary data.</text>
</comment>
<feature type="compositionally biased region" description="Acidic residues" evidence="1">
    <location>
        <begin position="19"/>
        <end position="30"/>
    </location>
</feature>
<feature type="compositionally biased region" description="Polar residues" evidence="1">
    <location>
        <begin position="469"/>
        <end position="480"/>
    </location>
</feature>
<feature type="compositionally biased region" description="Basic and acidic residues" evidence="1">
    <location>
        <begin position="481"/>
        <end position="496"/>
    </location>
</feature>
<protein>
    <recommendedName>
        <fullName evidence="2">Chromosome segregation in meiosis protein 3 domain-containing protein</fullName>
    </recommendedName>
</protein>
<feature type="domain" description="Chromosome segregation in meiosis protein 3" evidence="2">
    <location>
        <begin position="88"/>
        <end position="194"/>
    </location>
</feature>
<gene>
    <name evidence="3" type="ORF">ACHAXA_005422</name>
</gene>
<evidence type="ECO:0000313" key="3">
    <source>
        <dbReference type="EMBL" id="KAL3809215.1"/>
    </source>
</evidence>
<sequence>MSSYATANRPAASHYSRYDDDDLDSEEEEEERRLSEQYGEAADSDGGGPNRKRGPRTQTNTALTEEDAAAAKEFEETVRPRKVQRPTLQPSDLKGARGLIFVRRSFPSRVARYRQESSRVVRGAGVKSNELARKMNVASQINAAARYSRSLMGAYRDFARELAPSLAAEDAFLKIEDLGSKKDVKDYLQLMRDEFRKEYLTGIYGEEKAARILNELEHGLRASQRPAEDDEFYGASSGGGERSSVAPRLGFAVSNDEDTPPAAVPIMANPYTRSTVETISSAQAFEDDVDSSLHVFEDTSAGMVREDDDVETDATFTANVENDINITNAHISAELPLDKGEGEDCDASTAAPIAAGDVGIEATALEANGNDYSVDEPMTKENELNVAVVDQQFDLDEVNGNAFVDVNLNDDYANGKNLSNKSQVLTVDDKTQETLTLLESQIGNYDEYSQDERFSQVSIKFTDEAPTQIPCSQGDRFSQTQDDRFSQGDNTADERFSQITQTMFDVDVEINERDAGD</sequence>
<proteinExistence type="predicted"/>
<dbReference type="Proteomes" id="UP001530377">
    <property type="component" value="Unassembled WGS sequence"/>
</dbReference>
<dbReference type="EMBL" id="JALLPB020000428">
    <property type="protein sequence ID" value="KAL3809215.1"/>
    <property type="molecule type" value="Genomic_DNA"/>
</dbReference>
<evidence type="ECO:0000259" key="2">
    <source>
        <dbReference type="Pfam" id="PF07962"/>
    </source>
</evidence>
<feature type="compositionally biased region" description="Basic and acidic residues" evidence="1">
    <location>
        <begin position="69"/>
        <end position="79"/>
    </location>
</feature>
<feature type="region of interest" description="Disordered" evidence="1">
    <location>
        <begin position="467"/>
        <end position="497"/>
    </location>
</feature>
<feature type="region of interest" description="Disordered" evidence="1">
    <location>
        <begin position="1"/>
        <end position="91"/>
    </location>
</feature>
<feature type="region of interest" description="Disordered" evidence="1">
    <location>
        <begin position="221"/>
        <end position="244"/>
    </location>
</feature>
<organism evidence="3 4">
    <name type="scientific">Cyclostephanos tholiformis</name>
    <dbReference type="NCBI Taxonomy" id="382380"/>
    <lineage>
        <taxon>Eukaryota</taxon>
        <taxon>Sar</taxon>
        <taxon>Stramenopiles</taxon>
        <taxon>Ochrophyta</taxon>
        <taxon>Bacillariophyta</taxon>
        <taxon>Coscinodiscophyceae</taxon>
        <taxon>Thalassiosirophycidae</taxon>
        <taxon>Stephanodiscales</taxon>
        <taxon>Stephanodiscaceae</taxon>
        <taxon>Cyclostephanos</taxon>
    </lineage>
</organism>
<evidence type="ECO:0000256" key="1">
    <source>
        <dbReference type="SAM" id="MobiDB-lite"/>
    </source>
</evidence>
<dbReference type="AlphaFoldDB" id="A0ABD3R887"/>
<keyword evidence="4" id="KW-1185">Reference proteome</keyword>
<accession>A0ABD3R887</accession>